<organism evidence="1 2">
    <name type="scientific">Flagellimonas ochracea</name>
    <dbReference type="NCBI Taxonomy" id="2696472"/>
    <lineage>
        <taxon>Bacteria</taxon>
        <taxon>Pseudomonadati</taxon>
        <taxon>Bacteroidota</taxon>
        <taxon>Flavobacteriia</taxon>
        <taxon>Flavobacteriales</taxon>
        <taxon>Flavobacteriaceae</taxon>
        <taxon>Flagellimonas</taxon>
    </lineage>
</organism>
<accession>A0A964WXB3</accession>
<gene>
    <name evidence="1" type="ORF">GTQ34_05755</name>
</gene>
<name>A0A964WXB3_9FLAO</name>
<proteinExistence type="predicted"/>
<dbReference type="Pfam" id="PF09357">
    <property type="entry name" value="RteC"/>
    <property type="match status" value="1"/>
</dbReference>
<evidence type="ECO:0000313" key="2">
    <source>
        <dbReference type="Proteomes" id="UP000667650"/>
    </source>
</evidence>
<evidence type="ECO:0000313" key="1">
    <source>
        <dbReference type="EMBL" id="NAY91419.1"/>
    </source>
</evidence>
<dbReference type="EMBL" id="JAAABI010000002">
    <property type="protein sequence ID" value="NAY91419.1"/>
    <property type="molecule type" value="Genomic_DNA"/>
</dbReference>
<reference evidence="1" key="1">
    <citation type="submission" date="2020-01" db="EMBL/GenBank/DDBJ databases">
        <title>Muricauda ochracea sp. nov., isolated from a tidal flat of Garorim bay in Korea.</title>
        <authorList>
            <person name="Kim D."/>
            <person name="Yoo Y."/>
            <person name="Kim J.-J."/>
        </authorList>
    </citation>
    <scope>NUCLEOTIDE SEQUENCE</scope>
    <source>
        <strain evidence="1">JGD-17</strain>
    </source>
</reference>
<dbReference type="InterPro" id="IPR018534">
    <property type="entry name" value="Tet_reg_excision_RteC"/>
</dbReference>
<protein>
    <recommendedName>
        <fullName evidence="3">RteC protein</fullName>
    </recommendedName>
</protein>
<dbReference type="Proteomes" id="UP000667650">
    <property type="component" value="Unassembled WGS sequence"/>
</dbReference>
<dbReference type="AlphaFoldDB" id="A0A964WXB3"/>
<evidence type="ECO:0008006" key="3">
    <source>
        <dbReference type="Google" id="ProtNLM"/>
    </source>
</evidence>
<keyword evidence="2" id="KW-1185">Reference proteome</keyword>
<sequence>MGENIDRIITEFQTSLETIETRGADNFRIANEGIKLSHGTLRALRGHIIKNGFSDTEEEIHFFKNIKVLPQSHLFYYEKVLSCEAYLHPMAPKKRKKYLESKMDEITHFFTVNTIFINYLRLRRTDMDDRYFTRGHLFHAIPMQANGTQYDPDFNTMHDLLLAKVKAKYRYMEYINREMVELRYGNFDVPSEPDSSLEFQGSKIDLVELVYALHAAKVFKGNPDIIVIQRAVERIFNVKLGNIYTRFQEIRERKGERSRFLPHLVDAFVQLLEAGDGLRPNPNF</sequence>
<dbReference type="RefSeq" id="WP_166522844.1">
    <property type="nucleotide sequence ID" value="NZ_JAAABI010000002.1"/>
</dbReference>
<comment type="caution">
    <text evidence="1">The sequence shown here is derived from an EMBL/GenBank/DDBJ whole genome shotgun (WGS) entry which is preliminary data.</text>
</comment>